<dbReference type="AlphaFoldDB" id="A0A2R5F8A0"/>
<proteinExistence type="predicted"/>
<evidence type="ECO:0000313" key="1">
    <source>
        <dbReference type="EMBL" id="GBG14446.1"/>
    </source>
</evidence>
<gene>
    <name evidence="1" type="ORF">NMK_2045</name>
</gene>
<reference evidence="1 2" key="1">
    <citation type="journal article" date="2018" name="Environ. Microbiol.">
        <title>Isolation and genomic characterization of Novimethylophilus kurashikiensis gen. nov. sp. nov., a new lanthanide-dependent methylotrophic species of Methylophilaceae.</title>
        <authorList>
            <person name="Lv H."/>
            <person name="Sahin N."/>
            <person name="Tani A."/>
        </authorList>
    </citation>
    <scope>NUCLEOTIDE SEQUENCE [LARGE SCALE GENOMIC DNA]</scope>
    <source>
        <strain evidence="1 2">La2-4</strain>
    </source>
</reference>
<protein>
    <submittedName>
        <fullName evidence="1">MFS transporter</fullName>
    </submittedName>
</protein>
<keyword evidence="2" id="KW-1185">Reference proteome</keyword>
<evidence type="ECO:0000313" key="2">
    <source>
        <dbReference type="Proteomes" id="UP000245081"/>
    </source>
</evidence>
<comment type="caution">
    <text evidence="1">The sequence shown here is derived from an EMBL/GenBank/DDBJ whole genome shotgun (WGS) entry which is preliminary data.</text>
</comment>
<dbReference type="RefSeq" id="WP_109015635.1">
    <property type="nucleotide sequence ID" value="NZ_BDOQ01000007.1"/>
</dbReference>
<organism evidence="1 2">
    <name type="scientific">Novimethylophilus kurashikiensis</name>
    <dbReference type="NCBI Taxonomy" id="1825523"/>
    <lineage>
        <taxon>Bacteria</taxon>
        <taxon>Pseudomonadati</taxon>
        <taxon>Pseudomonadota</taxon>
        <taxon>Betaproteobacteria</taxon>
        <taxon>Nitrosomonadales</taxon>
        <taxon>Methylophilaceae</taxon>
        <taxon>Novimethylophilus</taxon>
    </lineage>
</organism>
<name>A0A2R5F8A0_9PROT</name>
<dbReference type="EMBL" id="BDOQ01000007">
    <property type="protein sequence ID" value="GBG14446.1"/>
    <property type="molecule type" value="Genomic_DNA"/>
</dbReference>
<accession>A0A2R5F8A0</accession>
<sequence>MYSDAVTLISILRNEEPSRVHDWDKPVVAKLEADPATLHAFRFGSDEVRWDIYAKLKYKDYGRVFG</sequence>
<dbReference type="Proteomes" id="UP000245081">
    <property type="component" value="Unassembled WGS sequence"/>
</dbReference>